<evidence type="ECO:0000313" key="3">
    <source>
        <dbReference type="EMBL" id="MBD2843602.1"/>
    </source>
</evidence>
<dbReference type="Pfam" id="PF07484">
    <property type="entry name" value="Collar"/>
    <property type="match status" value="1"/>
</dbReference>
<dbReference type="Proteomes" id="UP000621560">
    <property type="component" value="Unassembled WGS sequence"/>
</dbReference>
<feature type="domain" description="Phage tail collar" evidence="2">
    <location>
        <begin position="7"/>
        <end position="63"/>
    </location>
</feature>
<reference evidence="3" key="1">
    <citation type="submission" date="2020-09" db="EMBL/GenBank/DDBJ databases">
        <title>A novel bacterium of genus Paenibacillus, isolated from South China Sea.</title>
        <authorList>
            <person name="Huang H."/>
            <person name="Mo K."/>
            <person name="Hu Y."/>
        </authorList>
    </citation>
    <scope>NUCLEOTIDE SEQUENCE</scope>
    <source>
        <strain evidence="3">IB182496</strain>
    </source>
</reference>
<dbReference type="EMBL" id="JACXIZ010000002">
    <property type="protein sequence ID" value="MBD2843602.1"/>
    <property type="molecule type" value="Genomic_DNA"/>
</dbReference>
<protein>
    <submittedName>
        <fullName evidence="3">Phage tail protein</fullName>
    </submittedName>
</protein>
<comment type="caution">
    <text evidence="3">The sequence shown here is derived from an EMBL/GenBank/DDBJ whole genome shotgun (WGS) entry which is preliminary data.</text>
</comment>
<dbReference type="SUPFAM" id="SSF88874">
    <property type="entry name" value="Receptor-binding domain of short tail fibre protein gp12"/>
    <property type="match status" value="1"/>
</dbReference>
<dbReference type="AlphaFoldDB" id="A0A927GQC0"/>
<sequence>MAEPYIGEIRLFGGNFAPVGWMFCEGQLLPISQYDALFVLIGTTYGGDGQTTFALPDYRGRIPLGQGTSPSTGTTYAMGQHGGSEDVTLTANQLPSHTHSVNASTSAGEITSPANAFWSKSPLEQYSSETPLEQMNPQALSNSGGNQSHPNMMPTLTLSYIISLYGIYPSQT</sequence>
<name>A0A927GQC0_9BACL</name>
<accession>A0A927GQC0</accession>
<organism evidence="3 4">
    <name type="scientific">Paenibacillus sabuli</name>
    <dbReference type="NCBI Taxonomy" id="2772509"/>
    <lineage>
        <taxon>Bacteria</taxon>
        <taxon>Bacillati</taxon>
        <taxon>Bacillota</taxon>
        <taxon>Bacilli</taxon>
        <taxon>Bacillales</taxon>
        <taxon>Paenibacillaceae</taxon>
        <taxon>Paenibacillus</taxon>
    </lineage>
</organism>
<dbReference type="InterPro" id="IPR037053">
    <property type="entry name" value="Phage_tail_collar_dom_sf"/>
</dbReference>
<dbReference type="Gene3D" id="3.90.1340.10">
    <property type="entry name" value="Phage tail collar domain"/>
    <property type="match status" value="1"/>
</dbReference>
<evidence type="ECO:0000256" key="1">
    <source>
        <dbReference type="SAM" id="MobiDB-lite"/>
    </source>
</evidence>
<dbReference type="RefSeq" id="WP_190913569.1">
    <property type="nucleotide sequence ID" value="NZ_JACXIZ010000002.1"/>
</dbReference>
<evidence type="ECO:0000259" key="2">
    <source>
        <dbReference type="Pfam" id="PF07484"/>
    </source>
</evidence>
<feature type="region of interest" description="Disordered" evidence="1">
    <location>
        <begin position="65"/>
        <end position="85"/>
    </location>
</feature>
<dbReference type="InterPro" id="IPR011083">
    <property type="entry name" value="Phage_tail_collar_dom"/>
</dbReference>
<keyword evidence="4" id="KW-1185">Reference proteome</keyword>
<feature type="compositionally biased region" description="Polar residues" evidence="1">
    <location>
        <begin position="66"/>
        <end position="77"/>
    </location>
</feature>
<proteinExistence type="predicted"/>
<evidence type="ECO:0000313" key="4">
    <source>
        <dbReference type="Proteomes" id="UP000621560"/>
    </source>
</evidence>
<gene>
    <name evidence="3" type="ORF">IDH44_00235</name>
</gene>